<keyword evidence="5" id="KW-1185">Reference proteome</keyword>
<reference evidence="4 5" key="1">
    <citation type="journal article" date="2008" name="Proc. Natl. Acad. Sci. U.S.A.">
        <title>Nitrogen fixation island and rhizosphere competence traits in the genome of root-associated Pseudomonas stutzeri A1501.</title>
        <authorList>
            <person name="Yan Y."/>
            <person name="Yang J."/>
            <person name="Dou Y."/>
            <person name="Chen M."/>
            <person name="Ping S."/>
            <person name="Peng J."/>
            <person name="Lu W."/>
            <person name="Zhang W."/>
            <person name="Yao Z."/>
            <person name="Li H."/>
            <person name="Liu W."/>
            <person name="He S."/>
            <person name="Geng L."/>
            <person name="Zhang X."/>
            <person name="Yang F."/>
            <person name="Yu H."/>
            <person name="Zhan Y."/>
            <person name="Li D."/>
            <person name="Lin Z."/>
            <person name="Wang Y."/>
            <person name="Elmerich C."/>
            <person name="Lin M."/>
            <person name="Jin Q."/>
        </authorList>
    </citation>
    <scope>NUCLEOTIDE SEQUENCE [LARGE SCALE GENOMIC DNA]</scope>
    <source>
        <strain evidence="4 5">A1501</strain>
    </source>
</reference>
<dbReference type="KEGG" id="psa:PST_2414"/>
<dbReference type="AlphaFoldDB" id="A4VM65"/>
<dbReference type="HOGENOM" id="CLU_063224_1_0_6"/>
<feature type="domain" description="Photosynthesis system II assembly factor Ycf48/Hcf136-like" evidence="3">
    <location>
        <begin position="152"/>
        <end position="234"/>
    </location>
</feature>
<keyword evidence="2" id="KW-0604">Photosystem II</keyword>
<evidence type="ECO:0000313" key="5">
    <source>
        <dbReference type="Proteomes" id="UP000000233"/>
    </source>
</evidence>
<dbReference type="Gene3D" id="2.130.10.10">
    <property type="entry name" value="YVTN repeat-like/Quinoprotein amine dehydrogenase"/>
    <property type="match status" value="1"/>
</dbReference>
<dbReference type="PANTHER" id="PTHR47199:SF2">
    <property type="entry name" value="PHOTOSYSTEM II STABILITY_ASSEMBLY FACTOR HCF136, CHLOROPLASTIC"/>
    <property type="match status" value="1"/>
</dbReference>
<dbReference type="Proteomes" id="UP000000233">
    <property type="component" value="Chromosome"/>
</dbReference>
<dbReference type="eggNOG" id="COG4447">
    <property type="taxonomic scope" value="Bacteria"/>
</dbReference>
<name>A4VM65_STUS1</name>
<dbReference type="EMBL" id="CP000304">
    <property type="protein sequence ID" value="ABP80066.1"/>
    <property type="molecule type" value="Genomic_DNA"/>
</dbReference>
<dbReference type="InterPro" id="IPR028203">
    <property type="entry name" value="PSII_CF48-like_dom"/>
</dbReference>
<evidence type="ECO:0000259" key="3">
    <source>
        <dbReference type="Pfam" id="PF14870"/>
    </source>
</evidence>
<dbReference type="SUPFAM" id="SSF110296">
    <property type="entry name" value="Oligoxyloglucan reducing end-specific cellobiohydrolase"/>
    <property type="match status" value="1"/>
</dbReference>
<dbReference type="Pfam" id="PF14870">
    <property type="entry name" value="PSII_BNR"/>
    <property type="match status" value="2"/>
</dbReference>
<accession>A4VM65</accession>
<evidence type="ECO:0000313" key="4">
    <source>
        <dbReference type="EMBL" id="ABP80066.1"/>
    </source>
</evidence>
<dbReference type="GO" id="GO:0009523">
    <property type="term" value="C:photosystem II"/>
    <property type="evidence" value="ECO:0007669"/>
    <property type="project" value="UniProtKB-KW"/>
</dbReference>
<keyword evidence="1" id="KW-0602">Photosynthesis</keyword>
<evidence type="ECO:0000256" key="2">
    <source>
        <dbReference type="ARBA" id="ARBA00023276"/>
    </source>
</evidence>
<evidence type="ECO:0000256" key="1">
    <source>
        <dbReference type="ARBA" id="ARBA00022531"/>
    </source>
</evidence>
<dbReference type="InterPro" id="IPR015943">
    <property type="entry name" value="WD40/YVTN_repeat-like_dom_sf"/>
</dbReference>
<gene>
    <name evidence="4" type="ordered locus">PST_2414</name>
</gene>
<protein>
    <submittedName>
        <fullName evidence="4">BNR/Asp-box repeat protein</fullName>
    </submittedName>
</protein>
<proteinExistence type="predicted"/>
<dbReference type="PANTHER" id="PTHR47199">
    <property type="entry name" value="PHOTOSYSTEM II STABILITY/ASSEMBLY FACTOR HCF136, CHLOROPLASTIC"/>
    <property type="match status" value="1"/>
</dbReference>
<organism evidence="4 5">
    <name type="scientific">Stutzerimonas stutzeri (strain A1501)</name>
    <name type="common">Pseudomonas stutzeri</name>
    <dbReference type="NCBI Taxonomy" id="379731"/>
    <lineage>
        <taxon>Bacteria</taxon>
        <taxon>Pseudomonadati</taxon>
        <taxon>Pseudomonadota</taxon>
        <taxon>Gammaproteobacteria</taxon>
        <taxon>Pseudomonadales</taxon>
        <taxon>Pseudomonadaceae</taxon>
        <taxon>Stutzerimonas</taxon>
    </lineage>
</organism>
<sequence>MSEPVQRRTLFGRAVVPCQARASRFHSSVAGMLSLCGAVSLLLLSATAPVQAATDGQTRYSIESAKAASNLLLDITEAGDRLVVAGDRGHILYSDDGGNSWTQAKVPTRQLLTAIDFVDDKHGWAVGHDALVLSTSDGGQSWQVQYEDREREAPLLDVWFEDTQHGIAVGAYGALIETIDGGQSWDDISDRLENEDGFHLNAIAHIEGSGLFVVGEMGGMFRSADMGETWEKVESPYQGSFFGVVGGSEPGVVIAFGLRGHLFRSADFGDSWEGIELRNGNGHALESGLADGSLLRDGRIAVVGHGGAVLTSDDQGRSFKLVNRPDRRSLSGVTSDSQGNLILVGQGGVRIASPSGADLAPKQ</sequence>
<dbReference type="GO" id="GO:0015979">
    <property type="term" value="P:photosynthesis"/>
    <property type="evidence" value="ECO:0007669"/>
    <property type="project" value="UniProtKB-KW"/>
</dbReference>
<feature type="domain" description="Photosynthesis system II assembly factor Ycf48/Hcf136-like" evidence="3">
    <location>
        <begin position="100"/>
        <end position="150"/>
    </location>
</feature>